<sequence length="98" mass="11047">MDYHLLGNIVCAEGRVVYQARSNLHGFELDLRLNSFGFFLAGLLSGLFRCLNARFFCVGRCHWLVRSPCNDSSCIIRLSSIVRWGSIVRPIKPTTVNA</sequence>
<evidence type="ECO:0000313" key="2">
    <source>
        <dbReference type="EMBL" id="KAF9476740.1"/>
    </source>
</evidence>
<dbReference type="Proteomes" id="UP000807469">
    <property type="component" value="Unassembled WGS sequence"/>
</dbReference>
<evidence type="ECO:0000313" key="3">
    <source>
        <dbReference type="Proteomes" id="UP000807469"/>
    </source>
</evidence>
<dbReference type="EMBL" id="MU155284">
    <property type="protein sequence ID" value="KAF9476740.1"/>
    <property type="molecule type" value="Genomic_DNA"/>
</dbReference>
<name>A0A9P6CXN1_9AGAR</name>
<keyword evidence="1" id="KW-1133">Transmembrane helix</keyword>
<organism evidence="2 3">
    <name type="scientific">Pholiota conissans</name>
    <dbReference type="NCBI Taxonomy" id="109636"/>
    <lineage>
        <taxon>Eukaryota</taxon>
        <taxon>Fungi</taxon>
        <taxon>Dikarya</taxon>
        <taxon>Basidiomycota</taxon>
        <taxon>Agaricomycotina</taxon>
        <taxon>Agaricomycetes</taxon>
        <taxon>Agaricomycetidae</taxon>
        <taxon>Agaricales</taxon>
        <taxon>Agaricineae</taxon>
        <taxon>Strophariaceae</taxon>
        <taxon>Pholiota</taxon>
    </lineage>
</organism>
<gene>
    <name evidence="2" type="ORF">BDN70DRAFT_154482</name>
</gene>
<dbReference type="AlphaFoldDB" id="A0A9P6CXN1"/>
<evidence type="ECO:0000256" key="1">
    <source>
        <dbReference type="SAM" id="Phobius"/>
    </source>
</evidence>
<keyword evidence="1" id="KW-0472">Membrane</keyword>
<comment type="caution">
    <text evidence="2">The sequence shown here is derived from an EMBL/GenBank/DDBJ whole genome shotgun (WGS) entry which is preliminary data.</text>
</comment>
<proteinExistence type="predicted"/>
<keyword evidence="1" id="KW-0812">Transmembrane</keyword>
<feature type="transmembrane region" description="Helical" evidence="1">
    <location>
        <begin position="36"/>
        <end position="57"/>
    </location>
</feature>
<reference evidence="2" key="1">
    <citation type="submission" date="2020-11" db="EMBL/GenBank/DDBJ databases">
        <authorList>
            <consortium name="DOE Joint Genome Institute"/>
            <person name="Ahrendt S."/>
            <person name="Riley R."/>
            <person name="Andreopoulos W."/>
            <person name="Labutti K."/>
            <person name="Pangilinan J."/>
            <person name="Ruiz-Duenas F.J."/>
            <person name="Barrasa J.M."/>
            <person name="Sanchez-Garcia M."/>
            <person name="Camarero S."/>
            <person name="Miyauchi S."/>
            <person name="Serrano A."/>
            <person name="Linde D."/>
            <person name="Babiker R."/>
            <person name="Drula E."/>
            <person name="Ayuso-Fernandez I."/>
            <person name="Pacheco R."/>
            <person name="Padilla G."/>
            <person name="Ferreira P."/>
            <person name="Barriuso J."/>
            <person name="Kellner H."/>
            <person name="Castanera R."/>
            <person name="Alfaro M."/>
            <person name="Ramirez L."/>
            <person name="Pisabarro A.G."/>
            <person name="Kuo A."/>
            <person name="Tritt A."/>
            <person name="Lipzen A."/>
            <person name="He G."/>
            <person name="Yan M."/>
            <person name="Ng V."/>
            <person name="Cullen D."/>
            <person name="Martin F."/>
            <person name="Rosso M.-N."/>
            <person name="Henrissat B."/>
            <person name="Hibbett D."/>
            <person name="Martinez A.T."/>
            <person name="Grigoriev I.V."/>
        </authorList>
    </citation>
    <scope>NUCLEOTIDE SEQUENCE</scope>
    <source>
        <strain evidence="2">CIRM-BRFM 674</strain>
    </source>
</reference>
<keyword evidence="3" id="KW-1185">Reference proteome</keyword>
<protein>
    <submittedName>
        <fullName evidence="2">Uncharacterized protein</fullName>
    </submittedName>
</protein>
<accession>A0A9P6CXN1</accession>